<comment type="caution">
    <text evidence="6">The sequence shown here is derived from an EMBL/GenBank/DDBJ whole genome shotgun (WGS) entry which is preliminary data.</text>
</comment>
<accession>A0A399S6U8</accession>
<dbReference type="Pfam" id="PF18962">
    <property type="entry name" value="Por_Secre_tail"/>
    <property type="match status" value="1"/>
</dbReference>
<dbReference type="SUPFAM" id="SSF55486">
    <property type="entry name" value="Metalloproteases ('zincins'), catalytic domain"/>
    <property type="match status" value="1"/>
</dbReference>
<evidence type="ECO:0000256" key="2">
    <source>
        <dbReference type="ARBA" id="ARBA00022723"/>
    </source>
</evidence>
<feature type="domain" description="IPT/TIG" evidence="5">
    <location>
        <begin position="213"/>
        <end position="314"/>
    </location>
</feature>
<organism evidence="6 7">
    <name type="scientific">Pontibacter oryzae</name>
    <dbReference type="NCBI Taxonomy" id="2304593"/>
    <lineage>
        <taxon>Bacteria</taxon>
        <taxon>Pseudomonadati</taxon>
        <taxon>Bacteroidota</taxon>
        <taxon>Cytophagia</taxon>
        <taxon>Cytophagales</taxon>
        <taxon>Hymenobacteraceae</taxon>
        <taxon>Pontibacter</taxon>
    </lineage>
</organism>
<dbReference type="GO" id="GO:0004222">
    <property type="term" value="F:metalloendopeptidase activity"/>
    <property type="evidence" value="ECO:0007669"/>
    <property type="project" value="InterPro"/>
</dbReference>
<keyword evidence="7" id="KW-1185">Reference proteome</keyword>
<protein>
    <submittedName>
        <fullName evidence="6">T9SS C-terminal target domain-containing protein</fullName>
    </submittedName>
</protein>
<gene>
    <name evidence="6" type="ORF">D1627_10500</name>
</gene>
<name>A0A399S6U8_9BACT</name>
<evidence type="ECO:0000256" key="1">
    <source>
        <dbReference type="ARBA" id="ARBA00022670"/>
    </source>
</evidence>
<dbReference type="GO" id="GO:0006508">
    <property type="term" value="P:proteolysis"/>
    <property type="evidence" value="ECO:0007669"/>
    <property type="project" value="UniProtKB-KW"/>
</dbReference>
<dbReference type="Pfam" id="PF00413">
    <property type="entry name" value="Peptidase_M10"/>
    <property type="match status" value="1"/>
</dbReference>
<dbReference type="CDD" id="cd00603">
    <property type="entry name" value="IPT_PCSR"/>
    <property type="match status" value="1"/>
</dbReference>
<dbReference type="SUPFAM" id="SSF81296">
    <property type="entry name" value="E set domains"/>
    <property type="match status" value="1"/>
</dbReference>
<dbReference type="RefSeq" id="WP_119432194.1">
    <property type="nucleotide sequence ID" value="NZ_QWGE01000003.1"/>
</dbReference>
<dbReference type="InterPro" id="IPR026444">
    <property type="entry name" value="Secre_tail"/>
</dbReference>
<dbReference type="InterPro" id="IPR002909">
    <property type="entry name" value="IPT_dom"/>
</dbReference>
<dbReference type="GO" id="GO:0008270">
    <property type="term" value="F:zinc ion binding"/>
    <property type="evidence" value="ECO:0007669"/>
    <property type="project" value="InterPro"/>
</dbReference>
<dbReference type="InterPro" id="IPR013783">
    <property type="entry name" value="Ig-like_fold"/>
</dbReference>
<keyword evidence="3" id="KW-0378">Hydrolase</keyword>
<keyword evidence="2" id="KW-0479">Metal-binding</keyword>
<dbReference type="EMBL" id="QWGE01000003">
    <property type="protein sequence ID" value="RIJ37537.1"/>
    <property type="molecule type" value="Genomic_DNA"/>
</dbReference>
<keyword evidence="4" id="KW-0862">Zinc</keyword>
<dbReference type="InterPro" id="IPR014756">
    <property type="entry name" value="Ig_E-set"/>
</dbReference>
<sequence>MADTSAFTVASTRIALTLLCLTLLIFTRQTLASDSQHMVPLTIKERVHQADIVLEGEVLSQKSFWDAQHENIYTSSIIKVYKLFKGDMQAEQVEVITEGGTVGMQKHVFSTALNLRAGQQGMFFLKRQQAVQRTPAEGLYSTNAYGSQQGFVQYNLKTRAARGVFDAYSNVEQLYKAVSAETNKPFRTISENEILQAPPVQERKQQEQGAQLVPVITSFSPTVASAGTGTILTINGSGFGNSRGNGSVEFRNADDGGQTYVKPLRKEYISWTDRQIRMYIPSITQDGGTAGSGPIRVTASDGSTFVSATSLTLEFAYSNIDLNDTSFKPILIDQSGNGGYAIRFAPSMENQQAAKEGFRRAMNSWVCASEVNWEIGAPTTKDAAADDDMVIIRFAPTSTVGAGVLARTVSRYAGCANGVDTLFWVTEFDMEINSNIRWQYGPAGPGDGEFDFETVVLHELGHAHQLGHVNLSRAVMFYAIEQRQLVRDLSPIDIKGADLVMATSTENDGTLGDYDCRETPSPMVPSLEGECNLAPEIYTLEADFTSENTVTISWTTRNELTVDNFIVQRSASGTTGSTWEDIGMVDAKGPSATQDLSYVFEDNSPLPDVSFYRLKVVYNDASFSFSPRVRVINPASLRDLRLYPNPFTSSEEGRLQLLYIVNRTTTMEVEIYSMQGQLVRDFDLQLTDTNVAIELDLSGIASGMYILKWQEGTRGGQQRILKL</sequence>
<dbReference type="InterPro" id="IPR024079">
    <property type="entry name" value="MetalloPept_cat_dom_sf"/>
</dbReference>
<evidence type="ECO:0000256" key="3">
    <source>
        <dbReference type="ARBA" id="ARBA00022801"/>
    </source>
</evidence>
<dbReference type="Pfam" id="PF01833">
    <property type="entry name" value="TIG"/>
    <property type="match status" value="1"/>
</dbReference>
<dbReference type="InterPro" id="IPR001818">
    <property type="entry name" value="Pept_M10_metallopeptidase"/>
</dbReference>
<dbReference type="SMART" id="SM00429">
    <property type="entry name" value="IPT"/>
    <property type="match status" value="1"/>
</dbReference>
<dbReference type="GO" id="GO:0031012">
    <property type="term" value="C:extracellular matrix"/>
    <property type="evidence" value="ECO:0007669"/>
    <property type="project" value="InterPro"/>
</dbReference>
<dbReference type="OrthoDB" id="7574679at2"/>
<dbReference type="AlphaFoldDB" id="A0A399S6U8"/>
<reference evidence="7" key="1">
    <citation type="submission" date="2018-08" db="EMBL/GenBank/DDBJ databases">
        <title>Mucilaginibacter sp. MYSH2.</title>
        <authorList>
            <person name="Seo T."/>
        </authorList>
    </citation>
    <scope>NUCLEOTIDE SEQUENCE [LARGE SCALE GENOMIC DNA]</scope>
    <source>
        <strain evidence="7">KIRAN</strain>
    </source>
</reference>
<evidence type="ECO:0000256" key="4">
    <source>
        <dbReference type="ARBA" id="ARBA00022833"/>
    </source>
</evidence>
<dbReference type="Proteomes" id="UP000266005">
    <property type="component" value="Unassembled WGS sequence"/>
</dbReference>
<dbReference type="Gene3D" id="3.40.390.10">
    <property type="entry name" value="Collagenase (Catalytic Domain)"/>
    <property type="match status" value="1"/>
</dbReference>
<proteinExistence type="predicted"/>
<keyword evidence="1" id="KW-0645">Protease</keyword>
<dbReference type="Gene3D" id="2.60.40.10">
    <property type="entry name" value="Immunoglobulins"/>
    <property type="match status" value="1"/>
</dbReference>
<dbReference type="NCBIfam" id="TIGR04183">
    <property type="entry name" value="Por_Secre_tail"/>
    <property type="match status" value="1"/>
</dbReference>
<evidence type="ECO:0000313" key="7">
    <source>
        <dbReference type="Proteomes" id="UP000266005"/>
    </source>
</evidence>
<evidence type="ECO:0000259" key="5">
    <source>
        <dbReference type="SMART" id="SM00429"/>
    </source>
</evidence>
<evidence type="ECO:0000313" key="6">
    <source>
        <dbReference type="EMBL" id="RIJ37537.1"/>
    </source>
</evidence>